<reference evidence="1 2" key="1">
    <citation type="journal article" date="2013" name="Genome Announc.">
        <title>Complete Genome Sequence of Glaciecola psychrophila Strain 170T.</title>
        <authorList>
            <person name="Yin J."/>
            <person name="Chen J."/>
            <person name="Liu G."/>
            <person name="Yu Y."/>
            <person name="Song L."/>
            <person name="Wang X."/>
            <person name="Qu X."/>
        </authorList>
    </citation>
    <scope>NUCLEOTIDE SEQUENCE [LARGE SCALE GENOMIC DNA]</scope>
    <source>
        <strain evidence="1 2">170</strain>
    </source>
</reference>
<dbReference type="PATRIC" id="fig|1129794.4.peg.1213"/>
<dbReference type="EMBL" id="CP003837">
    <property type="protein sequence ID" value="AGH43331.1"/>
    <property type="molecule type" value="Genomic_DNA"/>
</dbReference>
<sequence length="38" mass="4455">MVKIALTVCYISKLDVETADTDWRLSELVRSCYWEMSV</sequence>
<keyword evidence="2" id="KW-1185">Reference proteome</keyword>
<accession>K7A3W2</accession>
<organism evidence="1 2">
    <name type="scientific">Paraglaciecola psychrophila 170</name>
    <dbReference type="NCBI Taxonomy" id="1129794"/>
    <lineage>
        <taxon>Bacteria</taxon>
        <taxon>Pseudomonadati</taxon>
        <taxon>Pseudomonadota</taxon>
        <taxon>Gammaproteobacteria</taxon>
        <taxon>Alteromonadales</taxon>
        <taxon>Alteromonadaceae</taxon>
        <taxon>Paraglaciecola</taxon>
    </lineage>
</organism>
<protein>
    <submittedName>
        <fullName evidence="1">Uncharacterized protein</fullName>
    </submittedName>
</protein>
<dbReference type="HOGENOM" id="CLU_3331172_0_0_6"/>
<dbReference type="AlphaFoldDB" id="K7A3W2"/>
<dbReference type="KEGG" id="gps:C427_1222"/>
<gene>
    <name evidence="1" type="ORF">C427_1222</name>
</gene>
<evidence type="ECO:0000313" key="1">
    <source>
        <dbReference type="EMBL" id="AGH43331.1"/>
    </source>
</evidence>
<dbReference type="Proteomes" id="UP000011864">
    <property type="component" value="Chromosome"/>
</dbReference>
<name>K7A3W2_9ALTE</name>
<proteinExistence type="predicted"/>
<evidence type="ECO:0000313" key="2">
    <source>
        <dbReference type="Proteomes" id="UP000011864"/>
    </source>
</evidence>